<keyword evidence="2" id="KW-1185">Reference proteome</keyword>
<evidence type="ECO:0000313" key="3">
    <source>
        <dbReference type="RefSeq" id="XP_031760477.1"/>
    </source>
</evidence>
<name>A0A8J1JRF5_XENTR</name>
<dbReference type="Proteomes" id="UP000008143">
    <property type="component" value="Chromosome 6"/>
</dbReference>
<dbReference type="RefSeq" id="XP_031760477.1">
    <property type="nucleotide sequence ID" value="XM_031904617.1"/>
</dbReference>
<dbReference type="AGR" id="Xenbase:XB-GENE-29097723"/>
<dbReference type="KEGG" id="xtr:116411761"/>
<evidence type="ECO:0000313" key="4">
    <source>
        <dbReference type="Xenbase" id="XB-GENE-29097723"/>
    </source>
</evidence>
<accession>A0A8J1JRF5</accession>
<gene>
    <name evidence="4" type="primary">c6h8orf82.2</name>
    <name evidence="3" type="synonym">LOC116411761</name>
</gene>
<dbReference type="PANTHER" id="PTHR31449">
    <property type="entry name" value="UPF0598 PROTEIN C8ORF82"/>
    <property type="match status" value="1"/>
</dbReference>
<dbReference type="OrthoDB" id="10260024at2759"/>
<dbReference type="InterPro" id="IPR028108">
    <property type="entry name" value="DUF4505"/>
</dbReference>
<evidence type="ECO:0000256" key="1">
    <source>
        <dbReference type="ARBA" id="ARBA00006322"/>
    </source>
</evidence>
<evidence type="ECO:0000313" key="2">
    <source>
        <dbReference type="Proteomes" id="UP000008143"/>
    </source>
</evidence>
<dbReference type="Xenbase" id="XB-GENE-29097723">
    <property type="gene designation" value="c6h8orf82.2"/>
</dbReference>
<dbReference type="PANTHER" id="PTHR31449:SF3">
    <property type="entry name" value="UPF0598 PROTEIN C8ORF82"/>
    <property type="match status" value="1"/>
</dbReference>
<comment type="similarity">
    <text evidence="1">Belongs to the UPF0598 family.</text>
</comment>
<dbReference type="CTD" id="116411761"/>
<protein>
    <submittedName>
        <fullName evidence="3">UPF0598 protein C8orf82-like</fullName>
    </submittedName>
</protein>
<sequence length="213" mass="24655">MDRDKTVREDYWTDEVQWEVAMRIQYQRWEKVRKMETVRKEAMAKMGTMTWETFFLDDAKVKNFITCYKDPRFLTFFFRRLRRNETGRYQENFPYVSPCGRERNFIRCDDRPIVFSHLLSGGAPGAQLLSYCGGGDRLTVPFEPEKLAVQPDSGRLYHPAPGRCGGVGLVRSSLAFELSSGFEYGANSMGAPPTHFHWNGTRVPLTHQLLPLL</sequence>
<dbReference type="GeneID" id="116411761"/>
<dbReference type="AlphaFoldDB" id="A0A8J1JRF5"/>
<reference evidence="3" key="1">
    <citation type="submission" date="2025-08" db="UniProtKB">
        <authorList>
            <consortium name="RefSeq"/>
        </authorList>
    </citation>
    <scope>IDENTIFICATION</scope>
    <source>
        <strain evidence="3">Nigerian</strain>
        <tissue evidence="3">Liver and blood</tissue>
    </source>
</reference>
<organism evidence="2 3">
    <name type="scientific">Xenopus tropicalis</name>
    <name type="common">Western clawed frog</name>
    <name type="synonym">Silurana tropicalis</name>
    <dbReference type="NCBI Taxonomy" id="8364"/>
    <lineage>
        <taxon>Eukaryota</taxon>
        <taxon>Metazoa</taxon>
        <taxon>Chordata</taxon>
        <taxon>Craniata</taxon>
        <taxon>Vertebrata</taxon>
        <taxon>Euteleostomi</taxon>
        <taxon>Amphibia</taxon>
        <taxon>Batrachia</taxon>
        <taxon>Anura</taxon>
        <taxon>Pipoidea</taxon>
        <taxon>Pipidae</taxon>
        <taxon>Xenopodinae</taxon>
        <taxon>Xenopus</taxon>
        <taxon>Silurana</taxon>
    </lineage>
</organism>
<dbReference type="OMA" id="PIVFTEI"/>
<dbReference type="Pfam" id="PF14956">
    <property type="entry name" value="DUF4505"/>
    <property type="match status" value="1"/>
</dbReference>
<proteinExistence type="inferred from homology"/>